<reference evidence="2 3" key="1">
    <citation type="submission" date="2020-12" db="EMBL/GenBank/DDBJ databases">
        <title>Identification and biosynthesis of polyene macrolides produced by Streptomyces alfalfae Men-myco-93-63.</title>
        <authorList>
            <person name="Liu D."/>
            <person name="Li Y."/>
            <person name="Liu L."/>
            <person name="Han X."/>
            <person name="Shen F."/>
        </authorList>
    </citation>
    <scope>NUCLEOTIDE SEQUENCE [LARGE SCALE GENOMIC DNA]</scope>
    <source>
        <strain evidence="2 3">Men-myco-93-63</strain>
    </source>
</reference>
<dbReference type="RefSeq" id="WP_198501660.1">
    <property type="nucleotide sequence ID" value="NZ_CP065959.1"/>
</dbReference>
<dbReference type="EMBL" id="CP065959">
    <property type="protein sequence ID" value="QQC87480.1"/>
    <property type="molecule type" value="Genomic_DNA"/>
</dbReference>
<dbReference type="Pfam" id="PF24740">
    <property type="entry name" value="DUF7691"/>
    <property type="match status" value="1"/>
</dbReference>
<accession>A0A7T4TVW4</accession>
<feature type="domain" description="DUF7691" evidence="1">
    <location>
        <begin position="1"/>
        <end position="214"/>
    </location>
</feature>
<dbReference type="AlphaFoldDB" id="A0A7T4TVW4"/>
<organism evidence="2 3">
    <name type="scientific">Streptomyces alfalfae</name>
    <dbReference type="NCBI Taxonomy" id="1642299"/>
    <lineage>
        <taxon>Bacteria</taxon>
        <taxon>Bacillati</taxon>
        <taxon>Actinomycetota</taxon>
        <taxon>Actinomycetes</taxon>
        <taxon>Kitasatosporales</taxon>
        <taxon>Streptomycetaceae</taxon>
        <taxon>Streptomyces</taxon>
    </lineage>
</organism>
<proteinExistence type="predicted"/>
<name>A0A7T4TVW4_9ACTN</name>
<sequence length="217" mass="23905">MSKVINCSTGDEAQIVGFLGATDKVTAEQQRILGHVREAAYARQADLDHQGIDWGLSIPEALDHLVAGRADADGEYAGNAYYTALQAVIDSTGSDSCTLGSYSKPFTFFGLLDKELTRAGVPSDLLPYDFLYAGPPAGIPFRIPSPADGSPEMGRWPLAKAKPAADAYRAVIDRIDPDFRYDLDLLIEKLDFEDENWREMRDVDWFTQDTIFFSIVG</sequence>
<evidence type="ECO:0000313" key="2">
    <source>
        <dbReference type="EMBL" id="QQC87480.1"/>
    </source>
</evidence>
<dbReference type="Proteomes" id="UP000596130">
    <property type="component" value="Chromosome"/>
</dbReference>
<dbReference type="InterPro" id="IPR056108">
    <property type="entry name" value="DUF7691"/>
</dbReference>
<evidence type="ECO:0000259" key="1">
    <source>
        <dbReference type="Pfam" id="PF24740"/>
    </source>
</evidence>
<protein>
    <recommendedName>
        <fullName evidence="1">DUF7691 domain-containing protein</fullName>
    </recommendedName>
</protein>
<evidence type="ECO:0000313" key="3">
    <source>
        <dbReference type="Proteomes" id="UP000596130"/>
    </source>
</evidence>
<gene>
    <name evidence="2" type="ORF">I8755_02960</name>
</gene>